<dbReference type="AlphaFoldDB" id="A0A7R9DII7"/>
<sequence>MQSAPTSLKTQSELSAQQPAPLYAPIPSPHRCHLRSLCGRRHCYLKPIRDNGEFYQVDSKLQKFKPDVLKIGCGLFYGLTNSNSRYRHLVVPSVDADALSAQRKGSDDHNAGTATWSGHTKPHSLFPAGHGLISEQPVGRKLHLVCCVKRSRAEVPKENRTLRKKKKMEILVLYVWKHLPILETIV</sequence>
<organism evidence="2">
    <name type="scientific">Timema poppense</name>
    <name type="common">Walking stick</name>
    <dbReference type="NCBI Taxonomy" id="170557"/>
    <lineage>
        <taxon>Eukaryota</taxon>
        <taxon>Metazoa</taxon>
        <taxon>Ecdysozoa</taxon>
        <taxon>Arthropoda</taxon>
        <taxon>Hexapoda</taxon>
        <taxon>Insecta</taxon>
        <taxon>Pterygota</taxon>
        <taxon>Neoptera</taxon>
        <taxon>Polyneoptera</taxon>
        <taxon>Phasmatodea</taxon>
        <taxon>Timematodea</taxon>
        <taxon>Timematoidea</taxon>
        <taxon>Timematidae</taxon>
        <taxon>Timema</taxon>
    </lineage>
</organism>
<reference evidence="2" key="1">
    <citation type="submission" date="2020-11" db="EMBL/GenBank/DDBJ databases">
        <authorList>
            <person name="Tran Van P."/>
        </authorList>
    </citation>
    <scope>NUCLEOTIDE SEQUENCE</scope>
</reference>
<evidence type="ECO:0000313" key="2">
    <source>
        <dbReference type="EMBL" id="CAD7414178.1"/>
    </source>
</evidence>
<evidence type="ECO:0000256" key="1">
    <source>
        <dbReference type="SAM" id="MobiDB-lite"/>
    </source>
</evidence>
<accession>A0A7R9DII7</accession>
<protein>
    <submittedName>
        <fullName evidence="2">Uncharacterized protein</fullName>
    </submittedName>
</protein>
<gene>
    <name evidence="2" type="ORF">TPSB3V08_LOCUS9506</name>
</gene>
<name>A0A7R9DII7_TIMPO</name>
<feature type="compositionally biased region" description="Polar residues" evidence="1">
    <location>
        <begin position="1"/>
        <end position="18"/>
    </location>
</feature>
<dbReference type="EMBL" id="OD007622">
    <property type="protein sequence ID" value="CAD7414178.1"/>
    <property type="molecule type" value="Genomic_DNA"/>
</dbReference>
<proteinExistence type="predicted"/>
<feature type="region of interest" description="Disordered" evidence="1">
    <location>
        <begin position="1"/>
        <end position="22"/>
    </location>
</feature>